<comment type="catalytic activity">
    <reaction evidence="1">
        <text>S-adenosyl-L-methionine + a thiopurine = S-adenosyl-L-homocysteine + a thiopurine S-methylether.</text>
        <dbReference type="EC" id="2.1.1.67"/>
    </reaction>
</comment>
<organism evidence="9 10">
    <name type="scientific">Francisella uliginis</name>
    <dbReference type="NCBI Taxonomy" id="573570"/>
    <lineage>
        <taxon>Bacteria</taxon>
        <taxon>Pseudomonadati</taxon>
        <taxon>Pseudomonadota</taxon>
        <taxon>Gammaproteobacteria</taxon>
        <taxon>Thiotrichales</taxon>
        <taxon>Francisellaceae</taxon>
        <taxon>Francisella</taxon>
    </lineage>
</organism>
<evidence type="ECO:0000256" key="4">
    <source>
        <dbReference type="ARBA" id="ARBA00011905"/>
    </source>
</evidence>
<evidence type="ECO:0000256" key="7">
    <source>
        <dbReference type="ARBA" id="ARBA00022679"/>
    </source>
</evidence>
<dbReference type="RefSeq" id="WP_072711062.1">
    <property type="nucleotide sequence ID" value="NZ_CP016796.1"/>
</dbReference>
<evidence type="ECO:0000256" key="6">
    <source>
        <dbReference type="ARBA" id="ARBA00022603"/>
    </source>
</evidence>
<dbReference type="OrthoDB" id="9778208at2"/>
<dbReference type="AlphaFoldDB" id="A0A1L4BPU2"/>
<comment type="subcellular location">
    <subcellularLocation>
        <location evidence="2">Cytoplasm</location>
    </subcellularLocation>
</comment>
<dbReference type="GO" id="GO:0008119">
    <property type="term" value="F:thiopurine S-methyltransferase activity"/>
    <property type="evidence" value="ECO:0007669"/>
    <property type="project" value="UniProtKB-EC"/>
</dbReference>
<dbReference type="KEGG" id="frx:F7310_00160"/>
<reference evidence="9 10" key="1">
    <citation type="journal article" date="2016" name="Appl. Environ. Microbiol.">
        <title>Whole genome relationships among Francisella bacteria of diverse origin define new species and provide specific regions for detection.</title>
        <authorList>
            <person name="Challacombe J.F."/>
            <person name="Petersen J.M."/>
            <person name="Gallegos-Graves V."/>
            <person name="Hodge D."/>
            <person name="Pillai S."/>
            <person name="Kuske C.R."/>
        </authorList>
    </citation>
    <scope>NUCLEOTIDE SEQUENCE [LARGE SCALE GENOMIC DNA]</scope>
    <source>
        <strain evidence="10">TX07-7310</strain>
    </source>
</reference>
<dbReference type="Gene3D" id="3.40.50.150">
    <property type="entry name" value="Vaccinia Virus protein VP39"/>
    <property type="match status" value="1"/>
</dbReference>
<comment type="similarity">
    <text evidence="3">Belongs to the class I-like SAM-binding methyltransferase superfamily. TPMT family.</text>
</comment>
<dbReference type="InterPro" id="IPR029063">
    <property type="entry name" value="SAM-dependent_MTases_sf"/>
</dbReference>
<keyword evidence="6 9" id="KW-0489">Methyltransferase</keyword>
<dbReference type="STRING" id="573570.F7310_00160"/>
<dbReference type="PANTHER" id="PTHR10259">
    <property type="entry name" value="THIOPURINE S-METHYLTRANSFERASE"/>
    <property type="match status" value="1"/>
</dbReference>
<dbReference type="InterPro" id="IPR008854">
    <property type="entry name" value="TPMT"/>
</dbReference>
<dbReference type="FunFam" id="3.40.50.150:FF:000101">
    <property type="entry name" value="Thiopurine S-methyltransferase"/>
    <property type="match status" value="1"/>
</dbReference>
<dbReference type="GO" id="GO:0005737">
    <property type="term" value="C:cytoplasm"/>
    <property type="evidence" value="ECO:0007669"/>
    <property type="project" value="UniProtKB-SubCell"/>
</dbReference>
<gene>
    <name evidence="9" type="ORF">F7310_00160</name>
</gene>
<dbReference type="EC" id="2.1.1.67" evidence="4"/>
<evidence type="ECO:0000256" key="5">
    <source>
        <dbReference type="ARBA" id="ARBA00022490"/>
    </source>
</evidence>
<keyword evidence="7 9" id="KW-0808">Transferase</keyword>
<evidence type="ECO:0000313" key="9">
    <source>
        <dbReference type="EMBL" id="API85861.1"/>
    </source>
</evidence>
<evidence type="ECO:0000256" key="8">
    <source>
        <dbReference type="ARBA" id="ARBA00022691"/>
    </source>
</evidence>
<keyword evidence="10" id="KW-1185">Reference proteome</keyword>
<evidence type="ECO:0000256" key="2">
    <source>
        <dbReference type="ARBA" id="ARBA00004496"/>
    </source>
</evidence>
<accession>A0A1L4BPU2</accession>
<name>A0A1L4BPU2_9GAMM</name>
<evidence type="ECO:0000256" key="1">
    <source>
        <dbReference type="ARBA" id="ARBA00000903"/>
    </source>
</evidence>
<keyword evidence="5" id="KW-0963">Cytoplasm</keyword>
<dbReference type="PIRSF" id="PIRSF023956">
    <property type="entry name" value="Thiopurine_S-methyltransferase"/>
    <property type="match status" value="1"/>
</dbReference>
<sequence length="226" mass="26454">MNKVQTNNNQYWLNRWQNNDIENFSQESQNEFLVKHFSKLKTTSSSTCLMPMCGSSIDILFFLSKGIKVVGVELSEKAVISFFTENRIKYEVIEENGYKYYKGEDVIIYVSDIFNLPGIVKSIPTFDIWYDRGAYIALPKDLRTKYAKMMLEVCSDKTQILLLVMEHDKDPEIQTPPFSASESELIDNFSPNIKFKLIDSELRDNIPDYRKAEGMTFQYYKTYIRK</sequence>
<dbReference type="SUPFAM" id="SSF53335">
    <property type="entry name" value="S-adenosyl-L-methionine-dependent methyltransferases"/>
    <property type="match status" value="1"/>
</dbReference>
<dbReference type="EMBL" id="CP016796">
    <property type="protein sequence ID" value="API85861.1"/>
    <property type="molecule type" value="Genomic_DNA"/>
</dbReference>
<evidence type="ECO:0000313" key="10">
    <source>
        <dbReference type="Proteomes" id="UP000184222"/>
    </source>
</evidence>
<keyword evidence="8" id="KW-0949">S-adenosyl-L-methionine</keyword>
<evidence type="ECO:0000256" key="3">
    <source>
        <dbReference type="ARBA" id="ARBA00008145"/>
    </source>
</evidence>
<protein>
    <recommendedName>
        <fullName evidence="4">thiopurine S-methyltransferase</fullName>
        <ecNumber evidence="4">2.1.1.67</ecNumber>
    </recommendedName>
</protein>
<proteinExistence type="inferred from homology"/>
<dbReference type="GO" id="GO:0032259">
    <property type="term" value="P:methylation"/>
    <property type="evidence" value="ECO:0007669"/>
    <property type="project" value="UniProtKB-KW"/>
</dbReference>
<dbReference type="Pfam" id="PF05724">
    <property type="entry name" value="TPMT"/>
    <property type="match status" value="1"/>
</dbReference>
<dbReference type="PANTHER" id="PTHR10259:SF11">
    <property type="entry name" value="THIOPURINE S-METHYLTRANSFERASE"/>
    <property type="match status" value="1"/>
</dbReference>
<dbReference type="PROSITE" id="PS51585">
    <property type="entry name" value="SAM_MT_TPMT"/>
    <property type="match status" value="1"/>
</dbReference>
<dbReference type="Proteomes" id="UP000184222">
    <property type="component" value="Chromosome"/>
</dbReference>
<dbReference type="InterPro" id="IPR025835">
    <property type="entry name" value="Thiopurine_S-MeTrfase"/>
</dbReference>